<protein>
    <submittedName>
        <fullName evidence="1">Uncharacterized protein</fullName>
    </submittedName>
</protein>
<name>A0A0A8ZTY1_ARUDO</name>
<sequence>MCPSQLRDEYDTNMCVCLPFADDVFNQ</sequence>
<accession>A0A0A8ZTY1</accession>
<proteinExistence type="predicted"/>
<evidence type="ECO:0000313" key="1">
    <source>
        <dbReference type="EMBL" id="JAD42874.1"/>
    </source>
</evidence>
<dbReference type="AlphaFoldDB" id="A0A0A8ZTY1"/>
<reference evidence="1" key="1">
    <citation type="submission" date="2014-09" db="EMBL/GenBank/DDBJ databases">
        <authorList>
            <person name="Magalhaes I.L.F."/>
            <person name="Oliveira U."/>
            <person name="Santos F.R."/>
            <person name="Vidigal T.H.D.A."/>
            <person name="Brescovit A.D."/>
            <person name="Santos A.J."/>
        </authorList>
    </citation>
    <scope>NUCLEOTIDE SEQUENCE</scope>
    <source>
        <tissue evidence="1">Shoot tissue taken approximately 20 cm above the soil surface</tissue>
    </source>
</reference>
<dbReference type="EMBL" id="GBRH01255021">
    <property type="protein sequence ID" value="JAD42874.1"/>
    <property type="molecule type" value="Transcribed_RNA"/>
</dbReference>
<reference evidence="1" key="2">
    <citation type="journal article" date="2015" name="Data Brief">
        <title>Shoot transcriptome of the giant reed, Arundo donax.</title>
        <authorList>
            <person name="Barrero R.A."/>
            <person name="Guerrero F.D."/>
            <person name="Moolhuijzen P."/>
            <person name="Goolsby J.A."/>
            <person name="Tidwell J."/>
            <person name="Bellgard S.E."/>
            <person name="Bellgard M.I."/>
        </authorList>
    </citation>
    <scope>NUCLEOTIDE SEQUENCE</scope>
    <source>
        <tissue evidence="1">Shoot tissue taken approximately 20 cm above the soil surface</tissue>
    </source>
</reference>
<organism evidence="1">
    <name type="scientific">Arundo donax</name>
    <name type="common">Giant reed</name>
    <name type="synonym">Donax arundinaceus</name>
    <dbReference type="NCBI Taxonomy" id="35708"/>
    <lineage>
        <taxon>Eukaryota</taxon>
        <taxon>Viridiplantae</taxon>
        <taxon>Streptophyta</taxon>
        <taxon>Embryophyta</taxon>
        <taxon>Tracheophyta</taxon>
        <taxon>Spermatophyta</taxon>
        <taxon>Magnoliopsida</taxon>
        <taxon>Liliopsida</taxon>
        <taxon>Poales</taxon>
        <taxon>Poaceae</taxon>
        <taxon>PACMAD clade</taxon>
        <taxon>Arundinoideae</taxon>
        <taxon>Arundineae</taxon>
        <taxon>Arundo</taxon>
    </lineage>
</organism>